<keyword evidence="2" id="KW-1185">Reference proteome</keyword>
<accession>A0A9P5UF61</accession>
<sequence>MGPLEFDMVTCGVDWLWDPFTSGRKSRDNGFISLREANAEKASDVHREIQFQPIGSLESSFILFCSSKLVPSHRFLKSSDAFLSTRNVLYVTEYPCISRVCARNQYFVFPQSYFQEGEAHHSTIKKDFQAITTTTIKACVHDQEKRRKRNVLNIELLAFFPIYSSTGFVSVFVLGPEFSQNNQVNRSKLEGETASWRNGTLLHREHCAHPKTKKVSDEGFTCRLRLTTAHDSDEHHLLIPAFAARA</sequence>
<gene>
    <name evidence="1" type="ORF">BDP27DRAFT_1397971</name>
</gene>
<dbReference type="AlphaFoldDB" id="A0A9P5UF61"/>
<evidence type="ECO:0000313" key="1">
    <source>
        <dbReference type="EMBL" id="KAF9076937.1"/>
    </source>
</evidence>
<proteinExistence type="predicted"/>
<dbReference type="EMBL" id="JADNRY010000005">
    <property type="protein sequence ID" value="KAF9076937.1"/>
    <property type="molecule type" value="Genomic_DNA"/>
</dbReference>
<evidence type="ECO:0000313" key="2">
    <source>
        <dbReference type="Proteomes" id="UP000772434"/>
    </source>
</evidence>
<name>A0A9P5UF61_9AGAR</name>
<comment type="caution">
    <text evidence="1">The sequence shown here is derived from an EMBL/GenBank/DDBJ whole genome shotgun (WGS) entry which is preliminary data.</text>
</comment>
<protein>
    <submittedName>
        <fullName evidence="1">Uncharacterized protein</fullName>
    </submittedName>
</protein>
<organism evidence="1 2">
    <name type="scientific">Rhodocollybia butyracea</name>
    <dbReference type="NCBI Taxonomy" id="206335"/>
    <lineage>
        <taxon>Eukaryota</taxon>
        <taxon>Fungi</taxon>
        <taxon>Dikarya</taxon>
        <taxon>Basidiomycota</taxon>
        <taxon>Agaricomycotina</taxon>
        <taxon>Agaricomycetes</taxon>
        <taxon>Agaricomycetidae</taxon>
        <taxon>Agaricales</taxon>
        <taxon>Marasmiineae</taxon>
        <taxon>Omphalotaceae</taxon>
        <taxon>Rhodocollybia</taxon>
    </lineage>
</organism>
<reference evidence="1" key="1">
    <citation type="submission" date="2020-11" db="EMBL/GenBank/DDBJ databases">
        <authorList>
            <consortium name="DOE Joint Genome Institute"/>
            <person name="Ahrendt S."/>
            <person name="Riley R."/>
            <person name="Andreopoulos W."/>
            <person name="Labutti K."/>
            <person name="Pangilinan J."/>
            <person name="Ruiz-Duenas F.J."/>
            <person name="Barrasa J.M."/>
            <person name="Sanchez-Garcia M."/>
            <person name="Camarero S."/>
            <person name="Miyauchi S."/>
            <person name="Serrano A."/>
            <person name="Linde D."/>
            <person name="Babiker R."/>
            <person name="Drula E."/>
            <person name="Ayuso-Fernandez I."/>
            <person name="Pacheco R."/>
            <person name="Padilla G."/>
            <person name="Ferreira P."/>
            <person name="Barriuso J."/>
            <person name="Kellner H."/>
            <person name="Castanera R."/>
            <person name="Alfaro M."/>
            <person name="Ramirez L."/>
            <person name="Pisabarro A.G."/>
            <person name="Kuo A."/>
            <person name="Tritt A."/>
            <person name="Lipzen A."/>
            <person name="He G."/>
            <person name="Yan M."/>
            <person name="Ng V."/>
            <person name="Cullen D."/>
            <person name="Martin F."/>
            <person name="Rosso M.-N."/>
            <person name="Henrissat B."/>
            <person name="Hibbett D."/>
            <person name="Martinez A.T."/>
            <person name="Grigoriev I.V."/>
        </authorList>
    </citation>
    <scope>NUCLEOTIDE SEQUENCE</scope>
    <source>
        <strain evidence="1">AH 40177</strain>
    </source>
</reference>
<dbReference type="Proteomes" id="UP000772434">
    <property type="component" value="Unassembled WGS sequence"/>
</dbReference>